<evidence type="ECO:0000313" key="2">
    <source>
        <dbReference type="Proteomes" id="UP000265520"/>
    </source>
</evidence>
<keyword evidence="2" id="KW-1185">Reference proteome</keyword>
<proteinExistence type="predicted"/>
<feature type="non-terminal residue" evidence="1">
    <location>
        <position position="1"/>
    </location>
</feature>
<accession>A0A392V0S1</accession>
<dbReference type="AlphaFoldDB" id="A0A392V0S1"/>
<protein>
    <submittedName>
        <fullName evidence="1">Uncharacterized protein</fullName>
    </submittedName>
</protein>
<organism evidence="1 2">
    <name type="scientific">Trifolium medium</name>
    <dbReference type="NCBI Taxonomy" id="97028"/>
    <lineage>
        <taxon>Eukaryota</taxon>
        <taxon>Viridiplantae</taxon>
        <taxon>Streptophyta</taxon>
        <taxon>Embryophyta</taxon>
        <taxon>Tracheophyta</taxon>
        <taxon>Spermatophyta</taxon>
        <taxon>Magnoliopsida</taxon>
        <taxon>eudicotyledons</taxon>
        <taxon>Gunneridae</taxon>
        <taxon>Pentapetalae</taxon>
        <taxon>rosids</taxon>
        <taxon>fabids</taxon>
        <taxon>Fabales</taxon>
        <taxon>Fabaceae</taxon>
        <taxon>Papilionoideae</taxon>
        <taxon>50 kb inversion clade</taxon>
        <taxon>NPAAA clade</taxon>
        <taxon>Hologalegina</taxon>
        <taxon>IRL clade</taxon>
        <taxon>Trifolieae</taxon>
        <taxon>Trifolium</taxon>
    </lineage>
</organism>
<dbReference type="EMBL" id="LXQA011029969">
    <property type="protein sequence ID" value="MCI81878.1"/>
    <property type="molecule type" value="Genomic_DNA"/>
</dbReference>
<comment type="caution">
    <text evidence="1">The sequence shown here is derived from an EMBL/GenBank/DDBJ whole genome shotgun (WGS) entry which is preliminary data.</text>
</comment>
<reference evidence="1 2" key="1">
    <citation type="journal article" date="2018" name="Front. Plant Sci.">
        <title>Red Clover (Trifolium pratense) and Zigzag Clover (T. medium) - A Picture of Genomic Similarities and Differences.</title>
        <authorList>
            <person name="Dluhosova J."/>
            <person name="Istvanek J."/>
            <person name="Nedelnik J."/>
            <person name="Repkova J."/>
        </authorList>
    </citation>
    <scope>NUCLEOTIDE SEQUENCE [LARGE SCALE GENOMIC DNA]</scope>
    <source>
        <strain evidence="2">cv. 10/8</strain>
        <tissue evidence="1">Leaf</tissue>
    </source>
</reference>
<dbReference type="Proteomes" id="UP000265520">
    <property type="component" value="Unassembled WGS sequence"/>
</dbReference>
<sequence>KVPTVQKGRTLALLSSSTAPADDLDCDDKDIPAADADLGVVPHPSSYTATVVISAAPPSFWDPMFNPVEFVER</sequence>
<feature type="non-terminal residue" evidence="1">
    <location>
        <position position="73"/>
    </location>
</feature>
<name>A0A392V0S1_9FABA</name>
<evidence type="ECO:0000313" key="1">
    <source>
        <dbReference type="EMBL" id="MCI81878.1"/>
    </source>
</evidence>